<evidence type="ECO:0000313" key="2">
    <source>
        <dbReference type="Proteomes" id="UP000007509"/>
    </source>
</evidence>
<gene>
    <name evidence="1" type="ORF">PMI13_04015</name>
</gene>
<dbReference type="AlphaFoldDB" id="J3CB43"/>
<evidence type="ECO:0000313" key="1">
    <source>
        <dbReference type="EMBL" id="EJL67916.1"/>
    </source>
</evidence>
<proteinExistence type="predicted"/>
<dbReference type="EMBL" id="AKJY01000113">
    <property type="protein sequence ID" value="EJL67916.1"/>
    <property type="molecule type" value="Genomic_DNA"/>
</dbReference>
<name>J3CB43_9FLAO</name>
<comment type="caution">
    <text evidence="1">The sequence shown here is derived from an EMBL/GenBank/DDBJ whole genome shotgun (WGS) entry which is preliminary data.</text>
</comment>
<dbReference type="Proteomes" id="UP000007509">
    <property type="component" value="Unassembled WGS sequence"/>
</dbReference>
<dbReference type="PATRIC" id="fig|1144316.3.peg.4016"/>
<protein>
    <submittedName>
        <fullName evidence="1">Uncharacterized protein</fullName>
    </submittedName>
</protein>
<keyword evidence="2" id="KW-1185">Reference proteome</keyword>
<organism evidence="1 2">
    <name type="scientific">Chryseobacterium populi</name>
    <dbReference type="NCBI Taxonomy" id="1144316"/>
    <lineage>
        <taxon>Bacteria</taxon>
        <taxon>Pseudomonadati</taxon>
        <taxon>Bacteroidota</taxon>
        <taxon>Flavobacteriia</taxon>
        <taxon>Flavobacteriales</taxon>
        <taxon>Weeksellaceae</taxon>
        <taxon>Chryseobacterium group</taxon>
        <taxon>Chryseobacterium</taxon>
    </lineage>
</organism>
<dbReference type="RefSeq" id="WP_007847015.1">
    <property type="nucleotide sequence ID" value="NZ_AKJY01000113.1"/>
</dbReference>
<accession>J3CB43</accession>
<sequence length="54" mass="6428">MYPNFFEEFPNLNNQIDASGFEKQILSIMKIIKENQNLKKHERAYIELSKLIAQ</sequence>
<reference evidence="1 2" key="1">
    <citation type="journal article" date="2012" name="J. Bacteriol.">
        <title>Twenty-one genome sequences from Pseudomonas species and 19 genome sequences from diverse bacteria isolated from the rhizosphere and endosphere of Populus deltoides.</title>
        <authorList>
            <person name="Brown S.D."/>
            <person name="Utturkar S.M."/>
            <person name="Klingeman D.M."/>
            <person name="Johnson C.M."/>
            <person name="Martin S.L."/>
            <person name="Land M.L."/>
            <person name="Lu T.Y."/>
            <person name="Schadt C.W."/>
            <person name="Doktycz M.J."/>
            <person name="Pelletier D.A."/>
        </authorList>
    </citation>
    <scope>NUCLEOTIDE SEQUENCE [LARGE SCALE GENOMIC DNA]</scope>
    <source>
        <strain evidence="1 2">CF314</strain>
    </source>
</reference>